<dbReference type="SUPFAM" id="SSF54189">
    <property type="entry name" value="Ribosomal proteins S24e, L23 and L15e"/>
    <property type="match status" value="1"/>
</dbReference>
<protein>
    <recommendedName>
        <fullName evidence="7">Large ribosomal subunit protein uL23m</fullName>
    </recommendedName>
    <alternativeName>
        <fullName evidence="8">39S ribosomal protein L23, mitochondrial</fullName>
    </alternativeName>
</protein>
<name>A0A9N9TG86_PHYSR</name>
<dbReference type="OrthoDB" id="275582at2759"/>
<dbReference type="AlphaFoldDB" id="A0A9N9TG86"/>
<evidence type="ECO:0000256" key="7">
    <source>
        <dbReference type="ARBA" id="ARBA00039977"/>
    </source>
</evidence>
<dbReference type="PANTHER" id="PTHR12059">
    <property type="entry name" value="RIBOSOMAL PROTEIN L23-RELATED"/>
    <property type="match status" value="1"/>
</dbReference>
<keyword evidence="10" id="KW-1185">Reference proteome</keyword>
<dbReference type="InterPro" id="IPR012678">
    <property type="entry name" value="Ribosomal_uL23/eL15/eS24_sf"/>
</dbReference>
<dbReference type="EMBL" id="OU900108">
    <property type="protein sequence ID" value="CAG9857870.1"/>
    <property type="molecule type" value="Genomic_DNA"/>
</dbReference>
<dbReference type="Proteomes" id="UP001153712">
    <property type="component" value="Chromosome 15"/>
</dbReference>
<dbReference type="FunFam" id="3.30.70.330:FF:000284">
    <property type="entry name" value="39S ribosomal protein L23, mitochondrial"/>
    <property type="match status" value="1"/>
</dbReference>
<evidence type="ECO:0000256" key="4">
    <source>
        <dbReference type="ARBA" id="ARBA00023128"/>
    </source>
</evidence>
<organism evidence="9 10">
    <name type="scientific">Phyllotreta striolata</name>
    <name type="common">Striped flea beetle</name>
    <name type="synonym">Crioceris striolata</name>
    <dbReference type="NCBI Taxonomy" id="444603"/>
    <lineage>
        <taxon>Eukaryota</taxon>
        <taxon>Metazoa</taxon>
        <taxon>Ecdysozoa</taxon>
        <taxon>Arthropoda</taxon>
        <taxon>Hexapoda</taxon>
        <taxon>Insecta</taxon>
        <taxon>Pterygota</taxon>
        <taxon>Neoptera</taxon>
        <taxon>Endopterygota</taxon>
        <taxon>Coleoptera</taxon>
        <taxon>Polyphaga</taxon>
        <taxon>Cucujiformia</taxon>
        <taxon>Chrysomeloidea</taxon>
        <taxon>Chrysomelidae</taxon>
        <taxon>Galerucinae</taxon>
        <taxon>Alticini</taxon>
        <taxon>Phyllotreta</taxon>
    </lineage>
</organism>
<comment type="similarity">
    <text evidence="2">Belongs to the universal ribosomal protein uL23 family.</text>
</comment>
<evidence type="ECO:0000256" key="1">
    <source>
        <dbReference type="ARBA" id="ARBA00004173"/>
    </source>
</evidence>
<dbReference type="PANTHER" id="PTHR12059:SF5">
    <property type="entry name" value="LARGE RIBOSOMAL SUBUNIT PROTEIN UL23M"/>
    <property type="match status" value="1"/>
</dbReference>
<comment type="subunit">
    <text evidence="6">Component of the mitochondrial ribosome large subunit (39S) which comprises a 16S rRNA and about 50 distinct proteins.</text>
</comment>
<reference evidence="9" key="1">
    <citation type="submission" date="2022-01" db="EMBL/GenBank/DDBJ databases">
        <authorList>
            <person name="King R."/>
        </authorList>
    </citation>
    <scope>NUCLEOTIDE SEQUENCE</scope>
</reference>
<dbReference type="Pfam" id="PF00276">
    <property type="entry name" value="Ribosomal_L23"/>
    <property type="match status" value="1"/>
</dbReference>
<sequence>MSTRWYPIYQKGNPQLRVFLPNFWMKLVRPVIKQPPNVVQFSCSMEMTKHDIKNYLEKIYNVKCVDVRTRIHMPKTRLEPTFGYVIKDDDVKYAYVTLPKGEEFQFPDLFELDQTKKDEEANQEKALKQSQESYDKFLEKNKERENMPGWFSV</sequence>
<proteinExistence type="inferred from homology"/>
<dbReference type="InterPro" id="IPR012677">
    <property type="entry name" value="Nucleotide-bd_a/b_plait_sf"/>
</dbReference>
<dbReference type="GO" id="GO:0032543">
    <property type="term" value="P:mitochondrial translation"/>
    <property type="evidence" value="ECO:0007669"/>
    <property type="project" value="TreeGrafter"/>
</dbReference>
<evidence type="ECO:0000256" key="3">
    <source>
        <dbReference type="ARBA" id="ARBA00022980"/>
    </source>
</evidence>
<comment type="subcellular location">
    <subcellularLocation>
        <location evidence="1">Mitochondrion</location>
    </subcellularLocation>
</comment>
<dbReference type="GO" id="GO:0003735">
    <property type="term" value="F:structural constituent of ribosome"/>
    <property type="evidence" value="ECO:0007669"/>
    <property type="project" value="InterPro"/>
</dbReference>
<evidence type="ECO:0000256" key="2">
    <source>
        <dbReference type="ARBA" id="ARBA00006700"/>
    </source>
</evidence>
<dbReference type="InterPro" id="IPR013025">
    <property type="entry name" value="Ribosomal_uL23-like"/>
</dbReference>
<keyword evidence="5" id="KW-0687">Ribonucleoprotein</keyword>
<evidence type="ECO:0000256" key="5">
    <source>
        <dbReference type="ARBA" id="ARBA00023274"/>
    </source>
</evidence>
<gene>
    <name evidence="9" type="ORF">PHYEVI_LOCUS4268</name>
</gene>
<dbReference type="Gene3D" id="3.30.70.330">
    <property type="match status" value="1"/>
</dbReference>
<evidence type="ECO:0000313" key="9">
    <source>
        <dbReference type="EMBL" id="CAG9857870.1"/>
    </source>
</evidence>
<accession>A0A9N9TG86</accession>
<evidence type="ECO:0000256" key="8">
    <source>
        <dbReference type="ARBA" id="ARBA00041375"/>
    </source>
</evidence>
<evidence type="ECO:0000313" key="10">
    <source>
        <dbReference type="Proteomes" id="UP001153712"/>
    </source>
</evidence>
<keyword evidence="3" id="KW-0689">Ribosomal protein</keyword>
<keyword evidence="4" id="KW-0496">Mitochondrion</keyword>
<evidence type="ECO:0000256" key="6">
    <source>
        <dbReference type="ARBA" id="ARBA00038782"/>
    </source>
</evidence>
<dbReference type="GO" id="GO:0005762">
    <property type="term" value="C:mitochondrial large ribosomal subunit"/>
    <property type="evidence" value="ECO:0007669"/>
    <property type="project" value="TreeGrafter"/>
</dbReference>